<evidence type="ECO:0000313" key="5">
    <source>
        <dbReference type="Proteomes" id="UP000249590"/>
    </source>
</evidence>
<feature type="domain" description="Hydantoinase A/oxoprolinase" evidence="1">
    <location>
        <begin position="203"/>
        <end position="498"/>
    </location>
</feature>
<sequence length="691" mass="71761">MAQVRLAIDIGGTFTDVVLDTGDGRVDTTKVLTTPKAPEDGALTGMMVVLDAAGLKPGDVDLILHGTTLATNALIERKGARTALIATEGFRDVLAIGYEDRYDQYDIGIVKPAPLIDKALRFTVPERVAVDGSVLLPLDEGAVRALVPQIKASGAEAVAVALIHAYAAPAHEERIGAILAEELPGVSVSLSSAVSPEAREYERTMTTAVNAYVQPLMAGYLGRFETRLAEEGFKAPVLLMTSGGGLTTIGTARQFPVRLVESGPAGGAILAAEVARACGEDKVLSFDMGGTTAKICLIDAGTPNTARVFEVDRQSRFTKGSGLPIRIPVIEMIEIGAGGGSIAKVDAMKRIAVGPHSAGSDPGPVAYGRGGEQPTVTDGDLTLGRLDPDDFAGGRIKLDAEASAAAITKAVGEPLGLAPRLAAFGIAEIVDENMANAARVHAVENGADVATRTLIAFGGAAPLHAGRLAQKLGIDKVIVPAHAGVGSAVGFLYAPVSFEVVRSAFVPLDGMDRDAVAQMYAEMDAVVRPVVTAAVAESEVKPTRTAYLRYMGQGHEVPVEVPEDFDPAKLKAAFETAYTALFGRTIANAAIEAMSWSLALAAPANAERMTERASGRTEPTTRTLFDPDSEATVEVSAYPRAALTDGTEITGPALVTEAATTTVVPKGYSAALNADGHLILTRQPVAQEIAA</sequence>
<evidence type="ECO:0000313" key="4">
    <source>
        <dbReference type="EMBL" id="RAH99832.1"/>
    </source>
</evidence>
<dbReference type="EMBL" id="QHHQ01000004">
    <property type="protein sequence ID" value="RAH99832.1"/>
    <property type="molecule type" value="Genomic_DNA"/>
</dbReference>
<dbReference type="GO" id="GO:0017168">
    <property type="term" value="F:5-oxoprolinase (ATP-hydrolyzing) activity"/>
    <property type="evidence" value="ECO:0007669"/>
    <property type="project" value="TreeGrafter"/>
</dbReference>
<proteinExistence type="predicted"/>
<keyword evidence="5" id="KW-1185">Reference proteome</keyword>
<feature type="domain" description="Acetophenone carboxylase-like C-terminal" evidence="3">
    <location>
        <begin position="516"/>
        <end position="673"/>
    </location>
</feature>
<dbReference type="InterPro" id="IPR049517">
    <property type="entry name" value="ACX-like_C"/>
</dbReference>
<dbReference type="InterPro" id="IPR008040">
    <property type="entry name" value="Hydant_A_N"/>
</dbReference>
<dbReference type="OrthoDB" id="9759608at2"/>
<dbReference type="Pfam" id="PF01968">
    <property type="entry name" value="Hydantoinase_A"/>
    <property type="match status" value="1"/>
</dbReference>
<dbReference type="RefSeq" id="WP_111348139.1">
    <property type="nucleotide sequence ID" value="NZ_QHHQ01000004.1"/>
</dbReference>
<dbReference type="GO" id="GO:0006749">
    <property type="term" value="P:glutathione metabolic process"/>
    <property type="evidence" value="ECO:0007669"/>
    <property type="project" value="TreeGrafter"/>
</dbReference>
<reference evidence="4 5" key="1">
    <citation type="submission" date="2018-05" db="EMBL/GenBank/DDBJ databases">
        <title>Acuticoccus sediminis sp. nov., isolated from deep-sea sediment of Indian Ocean.</title>
        <authorList>
            <person name="Liu X."/>
            <person name="Lai Q."/>
            <person name="Du Y."/>
            <person name="Sun F."/>
            <person name="Zhang X."/>
            <person name="Wang S."/>
            <person name="Shao Z."/>
        </authorList>
    </citation>
    <scope>NUCLEOTIDE SEQUENCE [LARGE SCALE GENOMIC DNA]</scope>
    <source>
        <strain evidence="4 5">PTG4-2</strain>
    </source>
</reference>
<feature type="domain" description="Hydantoinase/oxoprolinase N-terminal" evidence="2">
    <location>
        <begin position="5"/>
        <end position="182"/>
    </location>
</feature>
<dbReference type="PANTHER" id="PTHR11365:SF23">
    <property type="entry name" value="HYPOTHETICAL 5-OXOPROLINASE (EUROFUNG)-RELATED"/>
    <property type="match status" value="1"/>
</dbReference>
<dbReference type="InterPro" id="IPR045079">
    <property type="entry name" value="Oxoprolinase-like"/>
</dbReference>
<organism evidence="4 5">
    <name type="scientific">Acuticoccus sediminis</name>
    <dbReference type="NCBI Taxonomy" id="2184697"/>
    <lineage>
        <taxon>Bacteria</taxon>
        <taxon>Pseudomonadati</taxon>
        <taxon>Pseudomonadota</taxon>
        <taxon>Alphaproteobacteria</taxon>
        <taxon>Hyphomicrobiales</taxon>
        <taxon>Amorphaceae</taxon>
        <taxon>Acuticoccus</taxon>
    </lineage>
</organism>
<evidence type="ECO:0000259" key="2">
    <source>
        <dbReference type="Pfam" id="PF05378"/>
    </source>
</evidence>
<evidence type="ECO:0000259" key="3">
    <source>
        <dbReference type="Pfam" id="PF19278"/>
    </source>
</evidence>
<dbReference type="InterPro" id="IPR002821">
    <property type="entry name" value="Hydantoinase_A"/>
</dbReference>
<dbReference type="InterPro" id="IPR043129">
    <property type="entry name" value="ATPase_NBD"/>
</dbReference>
<protein>
    <submittedName>
        <fullName evidence="4">Methylhydantoinase</fullName>
    </submittedName>
</protein>
<comment type="caution">
    <text evidence="4">The sequence shown here is derived from an EMBL/GenBank/DDBJ whole genome shotgun (WGS) entry which is preliminary data.</text>
</comment>
<dbReference type="Proteomes" id="UP000249590">
    <property type="component" value="Unassembled WGS sequence"/>
</dbReference>
<dbReference type="GO" id="GO:0005829">
    <property type="term" value="C:cytosol"/>
    <property type="evidence" value="ECO:0007669"/>
    <property type="project" value="TreeGrafter"/>
</dbReference>
<dbReference type="Pfam" id="PF05378">
    <property type="entry name" value="Hydant_A_N"/>
    <property type="match status" value="1"/>
</dbReference>
<accession>A0A8B2NR72</accession>
<evidence type="ECO:0000259" key="1">
    <source>
        <dbReference type="Pfam" id="PF01968"/>
    </source>
</evidence>
<name>A0A8B2NR72_9HYPH</name>
<gene>
    <name evidence="4" type="ORF">DLJ53_18930</name>
</gene>
<dbReference type="PANTHER" id="PTHR11365">
    <property type="entry name" value="5-OXOPROLINASE RELATED"/>
    <property type="match status" value="1"/>
</dbReference>
<dbReference type="SUPFAM" id="SSF53067">
    <property type="entry name" value="Actin-like ATPase domain"/>
    <property type="match status" value="1"/>
</dbReference>
<dbReference type="Pfam" id="PF19278">
    <property type="entry name" value="Hydant_A_C"/>
    <property type="match status" value="1"/>
</dbReference>
<dbReference type="AlphaFoldDB" id="A0A8B2NR72"/>